<feature type="transmembrane region" description="Helical" evidence="1">
    <location>
        <begin position="16"/>
        <end position="35"/>
    </location>
</feature>
<evidence type="ECO:0000313" key="2">
    <source>
        <dbReference type="EMBL" id="MDE5417209.1"/>
    </source>
</evidence>
<comment type="caution">
    <text evidence="2">The sequence shown here is derived from an EMBL/GenBank/DDBJ whole genome shotgun (WGS) entry which is preliminary data.</text>
</comment>
<organism evidence="2 3">
    <name type="scientific">Paralabilibaculum antarcticum</name>
    <dbReference type="NCBI Taxonomy" id="2912572"/>
    <lineage>
        <taxon>Bacteria</taxon>
        <taxon>Pseudomonadati</taxon>
        <taxon>Bacteroidota</taxon>
        <taxon>Bacteroidia</taxon>
        <taxon>Marinilabiliales</taxon>
        <taxon>Marinifilaceae</taxon>
        <taxon>Paralabilibaculum</taxon>
    </lineage>
</organism>
<keyword evidence="1" id="KW-0472">Membrane</keyword>
<keyword evidence="1" id="KW-0812">Transmembrane</keyword>
<gene>
    <name evidence="2" type="ORF">L3049_04235</name>
</gene>
<evidence type="ECO:0000313" key="3">
    <source>
        <dbReference type="Proteomes" id="UP001528920"/>
    </source>
</evidence>
<sequence length="402" mass="47956">MSFAVILKRKEQMWKLLRVIIFLFLLIPVISWISWKLMDQEQINLLVLDKTTPNGNYSEHLSFFWVANQKRWVKPDGDEYNFAEDFYGFHPEDDGRYKIKDLKVLGKRGLENVADSLDVAFFADTYGIYNSNWKDHPDYGKDTISLFYGGLKEAEFNLLREMKRKGKTIIAEFNLYASPTKPVIRRQTEELLGVRWKGWVGKYYQTLDTILDPEIPKWIPNLYRKNYKKEYKFNKAGIVLVDDKERIVILDAKLHLKQRFPVLESELSTHLQYNVPEKIYYPFWFDINTTDERNHVLAWFKLDVTEAGQKLLDHYNLPNRFPAIIEHDDKYRFLYFACDFSDNEMGIYSSYFRGVNKLSGAFYSANQVKDRKMFFWKYYRPFMGNVMDSIVARKARKIRYLD</sequence>
<dbReference type="EMBL" id="JAKJSC010000001">
    <property type="protein sequence ID" value="MDE5417209.1"/>
    <property type="molecule type" value="Genomic_DNA"/>
</dbReference>
<accession>A0ABT5VSD1</accession>
<keyword evidence="3" id="KW-1185">Reference proteome</keyword>
<dbReference type="RefSeq" id="WP_275108546.1">
    <property type="nucleotide sequence ID" value="NZ_JAKJSC010000001.1"/>
</dbReference>
<dbReference type="Proteomes" id="UP001528920">
    <property type="component" value="Unassembled WGS sequence"/>
</dbReference>
<name>A0ABT5VSD1_9BACT</name>
<protein>
    <submittedName>
        <fullName evidence="2">Uncharacterized protein</fullName>
    </submittedName>
</protein>
<keyword evidence="1" id="KW-1133">Transmembrane helix</keyword>
<reference evidence="2 3" key="1">
    <citation type="submission" date="2022-01" db="EMBL/GenBank/DDBJ databases">
        <title>Labilibaculum sp. nov, a marine bacterium isolated from Antarctica.</title>
        <authorList>
            <person name="Dai W."/>
        </authorList>
    </citation>
    <scope>NUCLEOTIDE SEQUENCE [LARGE SCALE GENOMIC DNA]</scope>
    <source>
        <strain evidence="2 3">DW002</strain>
    </source>
</reference>
<proteinExistence type="predicted"/>
<evidence type="ECO:0000256" key="1">
    <source>
        <dbReference type="SAM" id="Phobius"/>
    </source>
</evidence>